<feature type="transmembrane region" description="Helical" evidence="7">
    <location>
        <begin position="286"/>
        <end position="312"/>
    </location>
</feature>
<keyword evidence="4 7" id="KW-1133">Transmembrane helix</keyword>
<feature type="transmembrane region" description="Helical" evidence="7">
    <location>
        <begin position="333"/>
        <end position="355"/>
    </location>
</feature>
<feature type="domain" description="MacB-like periplasmic core" evidence="9">
    <location>
        <begin position="48"/>
        <end position="252"/>
    </location>
</feature>
<evidence type="ECO:0000256" key="2">
    <source>
        <dbReference type="ARBA" id="ARBA00022475"/>
    </source>
</evidence>
<keyword evidence="3 7" id="KW-0812">Transmembrane</keyword>
<comment type="caution">
    <text evidence="10">The sequence shown here is derived from an EMBL/GenBank/DDBJ whole genome shotgun (WGS) entry which is preliminary data.</text>
</comment>
<proteinExistence type="inferred from homology"/>
<reference evidence="10 11" key="1">
    <citation type="submission" date="2020-08" db="EMBL/GenBank/DDBJ databases">
        <title>Genomic Encyclopedia of Type Strains, Phase IV (KMG-IV): sequencing the most valuable type-strain genomes for metagenomic binning, comparative biology and taxonomic classification.</title>
        <authorList>
            <person name="Goeker M."/>
        </authorList>
    </citation>
    <scope>NUCLEOTIDE SEQUENCE [LARGE SCALE GENOMIC DNA]</scope>
    <source>
        <strain evidence="10 11">YIM 65646</strain>
    </source>
</reference>
<sequence>MRLPWRRKGKDDDLAGLGAVNNGRKVRTSPRDALIQAALAVKGRRLRSSLTIAGVALGIATAIGTLGITASAAGAVSDRFDAIKATQVTARYPEGIAAPPGAASENVRSLNGVEQAGLSCKAQDLDVGRNAYGKTVNLSAMAAQSEAMVAYQASLDQGRWFDAGHGERGDPVVMLDTAAAAQLGIKSLVDGPMVFIGGQPYLVVGIFTAPDNETRFTRAVVFPYERCLGGGFSAAEAIVRTSPGAAQQVATEVALALHPQAPARLTVTTPPDLETFQQGVQSETQALFLGLAAISLLIAAIGISNTTYVAVLERKPEIGLRRATGATRSAITVQFLFESGILGLVGGTIGTILGVDATAAAALGKDWLVILDPLLLAGGPLLGLVVGTLAGIYPALAAARLHPVEALRTA</sequence>
<dbReference type="AlphaFoldDB" id="A0A841FH40"/>
<feature type="transmembrane region" description="Helical" evidence="7">
    <location>
        <begin position="52"/>
        <end position="76"/>
    </location>
</feature>
<keyword evidence="2" id="KW-1003">Cell membrane</keyword>
<keyword evidence="5 7" id="KW-0472">Membrane</keyword>
<dbReference type="GO" id="GO:0005886">
    <property type="term" value="C:plasma membrane"/>
    <property type="evidence" value="ECO:0007669"/>
    <property type="project" value="UniProtKB-SubCell"/>
</dbReference>
<organism evidence="10 11">
    <name type="scientific">Phytomonospora endophytica</name>
    <dbReference type="NCBI Taxonomy" id="714109"/>
    <lineage>
        <taxon>Bacteria</taxon>
        <taxon>Bacillati</taxon>
        <taxon>Actinomycetota</taxon>
        <taxon>Actinomycetes</taxon>
        <taxon>Micromonosporales</taxon>
        <taxon>Micromonosporaceae</taxon>
        <taxon>Phytomonospora</taxon>
    </lineage>
</organism>
<feature type="domain" description="ABC3 transporter permease C-terminal" evidence="8">
    <location>
        <begin position="291"/>
        <end position="403"/>
    </location>
</feature>
<keyword evidence="11" id="KW-1185">Reference proteome</keyword>
<evidence type="ECO:0000259" key="9">
    <source>
        <dbReference type="Pfam" id="PF12704"/>
    </source>
</evidence>
<evidence type="ECO:0000256" key="3">
    <source>
        <dbReference type="ARBA" id="ARBA00022692"/>
    </source>
</evidence>
<dbReference type="PANTHER" id="PTHR30572:SF4">
    <property type="entry name" value="ABC TRANSPORTER PERMEASE YTRF"/>
    <property type="match status" value="1"/>
</dbReference>
<dbReference type="GO" id="GO:0022857">
    <property type="term" value="F:transmembrane transporter activity"/>
    <property type="evidence" value="ECO:0007669"/>
    <property type="project" value="TreeGrafter"/>
</dbReference>
<dbReference type="Proteomes" id="UP000548476">
    <property type="component" value="Unassembled WGS sequence"/>
</dbReference>
<dbReference type="InterPro" id="IPR050250">
    <property type="entry name" value="Macrolide_Exporter_MacB"/>
</dbReference>
<accession>A0A841FH40</accession>
<dbReference type="PANTHER" id="PTHR30572">
    <property type="entry name" value="MEMBRANE COMPONENT OF TRANSPORTER-RELATED"/>
    <property type="match status" value="1"/>
</dbReference>
<evidence type="ECO:0000256" key="6">
    <source>
        <dbReference type="ARBA" id="ARBA00038076"/>
    </source>
</evidence>
<dbReference type="InterPro" id="IPR003838">
    <property type="entry name" value="ABC3_permease_C"/>
</dbReference>
<comment type="similarity">
    <text evidence="6">Belongs to the ABC-4 integral membrane protein family.</text>
</comment>
<evidence type="ECO:0000313" key="10">
    <source>
        <dbReference type="EMBL" id="MBB6036641.1"/>
    </source>
</evidence>
<evidence type="ECO:0000256" key="7">
    <source>
        <dbReference type="SAM" id="Phobius"/>
    </source>
</evidence>
<dbReference type="Pfam" id="PF02687">
    <property type="entry name" value="FtsX"/>
    <property type="match status" value="1"/>
</dbReference>
<evidence type="ECO:0000259" key="8">
    <source>
        <dbReference type="Pfam" id="PF02687"/>
    </source>
</evidence>
<dbReference type="EMBL" id="JACHGT010000009">
    <property type="protein sequence ID" value="MBB6036641.1"/>
    <property type="molecule type" value="Genomic_DNA"/>
</dbReference>
<protein>
    <submittedName>
        <fullName evidence="10">Putative ABC transport system permease protein</fullName>
    </submittedName>
</protein>
<comment type="subcellular location">
    <subcellularLocation>
        <location evidence="1">Cell membrane</location>
        <topology evidence="1">Multi-pass membrane protein</topology>
    </subcellularLocation>
</comment>
<evidence type="ECO:0000313" key="11">
    <source>
        <dbReference type="Proteomes" id="UP000548476"/>
    </source>
</evidence>
<dbReference type="InterPro" id="IPR025857">
    <property type="entry name" value="MacB_PCD"/>
</dbReference>
<gene>
    <name evidence="10" type="ORF">HNR73_004512</name>
</gene>
<dbReference type="RefSeq" id="WP_184789471.1">
    <property type="nucleotide sequence ID" value="NZ_BONT01000033.1"/>
</dbReference>
<evidence type="ECO:0000256" key="5">
    <source>
        <dbReference type="ARBA" id="ARBA00023136"/>
    </source>
</evidence>
<dbReference type="Pfam" id="PF12704">
    <property type="entry name" value="MacB_PCD"/>
    <property type="match status" value="1"/>
</dbReference>
<feature type="transmembrane region" description="Helical" evidence="7">
    <location>
        <begin position="375"/>
        <end position="399"/>
    </location>
</feature>
<evidence type="ECO:0000256" key="4">
    <source>
        <dbReference type="ARBA" id="ARBA00022989"/>
    </source>
</evidence>
<name>A0A841FH40_9ACTN</name>
<evidence type="ECO:0000256" key="1">
    <source>
        <dbReference type="ARBA" id="ARBA00004651"/>
    </source>
</evidence>